<protein>
    <submittedName>
        <fullName evidence="1">SurA N-terminal domain-containing protein</fullName>
    </submittedName>
</protein>
<evidence type="ECO:0000313" key="2">
    <source>
        <dbReference type="Proteomes" id="UP001277972"/>
    </source>
</evidence>
<organism evidence="1 2">
    <name type="scientific">Gracilibacillus pellucidus</name>
    <dbReference type="NCBI Taxonomy" id="3095368"/>
    <lineage>
        <taxon>Bacteria</taxon>
        <taxon>Bacillati</taxon>
        <taxon>Bacillota</taxon>
        <taxon>Bacilli</taxon>
        <taxon>Bacillales</taxon>
        <taxon>Bacillaceae</taxon>
        <taxon>Gracilibacillus</taxon>
    </lineage>
</organism>
<gene>
    <name evidence="1" type="ORF">SH601_00395</name>
</gene>
<sequence length="234" mass="26903">MKKIMMLFVMISLSIVIVACGNNANDDDAEQQPPKDIVSDEERVDENEAVATINGEEISGSAYNTMYMLVKTTLQQYEQDIDDTDTVKEQTLQELITQELIRQDAQAEGITVDETEIDQELNNVKEHYGDNYTTILENSGFTEETYKKQVEQELLSTKYLQTVFDIHVTDEEIDEFYQALSEETEDSEEELPALEDVKTNIEQQLLAEKQQEKQEDIQAKLDELREDADIEELI</sequence>
<name>A0ACC6M0M6_9BACI</name>
<keyword evidence="2" id="KW-1185">Reference proteome</keyword>
<accession>A0ACC6M0M6</accession>
<dbReference type="EMBL" id="JAWZSR010000001">
    <property type="protein sequence ID" value="MDX8044432.1"/>
    <property type="molecule type" value="Genomic_DNA"/>
</dbReference>
<comment type="caution">
    <text evidence="1">The sequence shown here is derived from an EMBL/GenBank/DDBJ whole genome shotgun (WGS) entry which is preliminary data.</text>
</comment>
<evidence type="ECO:0000313" key="1">
    <source>
        <dbReference type="EMBL" id="MDX8044432.1"/>
    </source>
</evidence>
<proteinExistence type="predicted"/>
<dbReference type="Proteomes" id="UP001277972">
    <property type="component" value="Unassembled WGS sequence"/>
</dbReference>
<reference evidence="1" key="1">
    <citation type="submission" date="2023-11" db="EMBL/GenBank/DDBJ databases">
        <title>Gracilibacillus pellucida a moderately halophilic bacterium isolated from saline soil in Xinjiang province.</title>
        <authorList>
            <person name="Zhang Z."/>
            <person name="Tan F."/>
            <person name="Wang Y."/>
            <person name="Xia M."/>
        </authorList>
    </citation>
    <scope>NUCLEOTIDE SEQUENCE</scope>
    <source>
        <strain evidence="1">S3-1-1</strain>
    </source>
</reference>